<protein>
    <recommendedName>
        <fullName evidence="4">DUF2142 domain-containing protein</fullName>
    </recommendedName>
</protein>
<feature type="transmembrane region" description="Helical" evidence="1">
    <location>
        <begin position="253"/>
        <end position="278"/>
    </location>
</feature>
<evidence type="ECO:0000313" key="2">
    <source>
        <dbReference type="EMBL" id="KFJ07429.1"/>
    </source>
</evidence>
<feature type="transmembrane region" description="Helical" evidence="1">
    <location>
        <begin position="171"/>
        <end position="198"/>
    </location>
</feature>
<feature type="transmembrane region" description="Helical" evidence="1">
    <location>
        <begin position="441"/>
        <end position="458"/>
    </location>
</feature>
<gene>
    <name evidence="2" type="ORF">BITS_0665</name>
</gene>
<accession>A0A087EI28</accession>
<dbReference type="InterPro" id="IPR018674">
    <property type="entry name" value="DUF2142_membrane"/>
</dbReference>
<dbReference type="AlphaFoldDB" id="A0A087EI28"/>
<feature type="transmembrane region" description="Helical" evidence="1">
    <location>
        <begin position="218"/>
        <end position="241"/>
    </location>
</feature>
<evidence type="ECO:0000313" key="3">
    <source>
        <dbReference type="Proteomes" id="UP000029080"/>
    </source>
</evidence>
<feature type="transmembrane region" description="Helical" evidence="1">
    <location>
        <begin position="479"/>
        <end position="500"/>
    </location>
</feature>
<keyword evidence="1" id="KW-0812">Transmembrane</keyword>
<reference evidence="2 3" key="1">
    <citation type="submission" date="2014-03" db="EMBL/GenBank/DDBJ databases">
        <title>Genomics of Bifidobacteria.</title>
        <authorList>
            <person name="Ventura M."/>
            <person name="Milani C."/>
            <person name="Lugli G.A."/>
        </authorList>
    </citation>
    <scope>NUCLEOTIDE SEQUENCE [LARGE SCALE GENOMIC DNA]</scope>
    <source>
        <strain evidence="2 3">JCM 13495</strain>
    </source>
</reference>
<evidence type="ECO:0000256" key="1">
    <source>
        <dbReference type="SAM" id="Phobius"/>
    </source>
</evidence>
<evidence type="ECO:0008006" key="4">
    <source>
        <dbReference type="Google" id="ProtNLM"/>
    </source>
</evidence>
<dbReference type="EMBL" id="JGZU01000004">
    <property type="protein sequence ID" value="KFJ07429.1"/>
    <property type="molecule type" value="Genomic_DNA"/>
</dbReference>
<organism evidence="2 3">
    <name type="scientific">Bifidobacterium tsurumiense</name>
    <dbReference type="NCBI Taxonomy" id="356829"/>
    <lineage>
        <taxon>Bacteria</taxon>
        <taxon>Bacillati</taxon>
        <taxon>Actinomycetota</taxon>
        <taxon>Actinomycetes</taxon>
        <taxon>Bifidobacteriales</taxon>
        <taxon>Bifidobacteriaceae</taxon>
        <taxon>Bifidobacterium</taxon>
    </lineage>
</organism>
<keyword evidence="3" id="KW-1185">Reference proteome</keyword>
<proteinExistence type="predicted"/>
<comment type="caution">
    <text evidence="2">The sequence shown here is derived from an EMBL/GenBank/DDBJ whole genome shotgun (WGS) entry which is preliminary data.</text>
</comment>
<dbReference type="eggNOG" id="COG4713">
    <property type="taxonomic scope" value="Bacteria"/>
</dbReference>
<dbReference type="Proteomes" id="UP000029080">
    <property type="component" value="Unassembled WGS sequence"/>
</dbReference>
<feature type="transmembrane region" description="Helical" evidence="1">
    <location>
        <begin position="26"/>
        <end position="47"/>
    </location>
</feature>
<name>A0A087EI28_9BIFI</name>
<keyword evidence="1" id="KW-1133">Transmembrane helix</keyword>
<feature type="transmembrane region" description="Helical" evidence="1">
    <location>
        <begin position="290"/>
        <end position="310"/>
    </location>
</feature>
<dbReference type="Pfam" id="PF09913">
    <property type="entry name" value="DUF2142"/>
    <property type="match status" value="1"/>
</dbReference>
<keyword evidence="1" id="KW-0472">Membrane</keyword>
<feature type="transmembrane region" description="Helical" evidence="1">
    <location>
        <begin position="403"/>
        <end position="426"/>
    </location>
</feature>
<feature type="transmembrane region" description="Helical" evidence="1">
    <location>
        <begin position="331"/>
        <end position="350"/>
    </location>
</feature>
<dbReference type="STRING" id="356829.BITS_0665"/>
<sequence>MTRYAMKQPQLQAVAVFLSRAIQPEWVFIVLALIGGVASALFVPAGAGLDEPSHIARVEQIVHGGMLPQKLQKSTIDSEWSSIPDSDFDLYGGETDAALVETSVGNMRSMHTSKQVYAYPTWNDPNISSDAQVGGARKIPFVFSNSAINSPVVYVPQGVGFAIGRLFTSNAYALIIAMRIMAVLFYAISLFVCIRLAPFGRWVLASIALIPNNILTNAMVSADTVTFVAATALIVSVLRAVSRETITTAQWVVIAGSSFVLALSKITYIPFLVALAALPLSKEKIERKAIYVRVIGIWLVCFVVWLLWYMQIHHINTGAMFKSGVDPHAQMQFIMSHPIGFIKIAISNLLGTDYLSVHSMGILTGHGSFAYAGSITMILLIMSILCDSTMVGSSARNSSVKPFAWLLAICIPVIIILIEVAVYTQFMPVGSTVTDGVQERYFLPLIFPTLLFGLIFTLPEPSDSAFSEVRQQRSSWMTVLFQFMALGVLLLQLGWTLFGISPVQWGLRGM</sequence>
<feature type="transmembrane region" description="Helical" evidence="1">
    <location>
        <begin position="370"/>
        <end position="391"/>
    </location>
</feature>